<dbReference type="InterPro" id="IPR038332">
    <property type="entry name" value="PPE_sf"/>
</dbReference>
<organism evidence="4 5">
    <name type="scientific">[Mycobacterium] crassicus</name>
    <dbReference type="NCBI Taxonomy" id="2872309"/>
    <lineage>
        <taxon>Bacteria</taxon>
        <taxon>Bacillati</taxon>
        <taxon>Actinomycetota</taxon>
        <taxon>Actinomycetes</taxon>
        <taxon>Mycobacteriales</taxon>
        <taxon>Mycobacteriaceae</taxon>
        <taxon>Mycolicibacter</taxon>
    </lineage>
</organism>
<dbReference type="EMBL" id="JAYJJR010000002">
    <property type="protein sequence ID" value="MEB3020471.1"/>
    <property type="molecule type" value="Genomic_DNA"/>
</dbReference>
<keyword evidence="5" id="KW-1185">Reference proteome</keyword>
<dbReference type="PANTHER" id="PTHR46766:SF1">
    <property type="entry name" value="GLUTAMINE-RICH PROTEIN 2"/>
    <property type="match status" value="1"/>
</dbReference>
<evidence type="ECO:0000256" key="1">
    <source>
        <dbReference type="ARBA" id="ARBA00010652"/>
    </source>
</evidence>
<accession>A0ABU5XH60</accession>
<evidence type="ECO:0000313" key="4">
    <source>
        <dbReference type="EMBL" id="MEB3020471.1"/>
    </source>
</evidence>
<feature type="domain" description="PPE" evidence="2">
    <location>
        <begin position="2"/>
        <end position="164"/>
    </location>
</feature>
<evidence type="ECO:0000259" key="2">
    <source>
        <dbReference type="Pfam" id="PF00823"/>
    </source>
</evidence>
<comment type="caution">
    <text evidence="4">The sequence shown here is derived from an EMBL/GenBank/DDBJ whole genome shotgun (WGS) entry which is preliminary data.</text>
</comment>
<dbReference type="Pfam" id="PF00823">
    <property type="entry name" value="PPE"/>
    <property type="match status" value="1"/>
</dbReference>
<evidence type="ECO:0000259" key="3">
    <source>
        <dbReference type="Pfam" id="PF12484"/>
    </source>
</evidence>
<dbReference type="RefSeq" id="WP_225407539.1">
    <property type="nucleotide sequence ID" value="NZ_JAYJJR010000002.1"/>
</dbReference>
<dbReference type="InterPro" id="IPR000030">
    <property type="entry name" value="PPE_dom"/>
</dbReference>
<dbReference type="Gene3D" id="1.20.1260.20">
    <property type="entry name" value="PPE superfamily"/>
    <property type="match status" value="1"/>
</dbReference>
<dbReference type="Proteomes" id="UP001299596">
    <property type="component" value="Unassembled WGS sequence"/>
</dbReference>
<protein>
    <submittedName>
        <fullName evidence="4">PPE family protein</fullName>
    </submittedName>
</protein>
<dbReference type="PANTHER" id="PTHR46766">
    <property type="entry name" value="GLUTAMINE-RICH PROTEIN 2"/>
    <property type="match status" value="1"/>
</dbReference>
<proteinExistence type="inferred from homology"/>
<evidence type="ECO:0000313" key="5">
    <source>
        <dbReference type="Proteomes" id="UP001299596"/>
    </source>
</evidence>
<gene>
    <name evidence="4" type="ORF">K6T79_05370</name>
</gene>
<dbReference type="Pfam" id="PF12484">
    <property type="entry name" value="PPE-SVP"/>
    <property type="match status" value="1"/>
</dbReference>
<dbReference type="InterPro" id="IPR022171">
    <property type="entry name" value="PPE_C"/>
</dbReference>
<feature type="domain" description="PPE family C-terminal" evidence="3">
    <location>
        <begin position="314"/>
        <end position="392"/>
    </location>
</feature>
<name>A0ABU5XH60_9MYCO</name>
<comment type="similarity">
    <text evidence="1">Belongs to the mycobacterial PPE family.</text>
</comment>
<reference evidence="4 5" key="1">
    <citation type="submission" date="2023-12" db="EMBL/GenBank/DDBJ databases">
        <title>Description of new species of Mycobacterium terrae complex isolated from sewage at the Sao Paulo Zoological Park Foundation in Brazil.</title>
        <authorList>
            <person name="Romagnoli C.L."/>
            <person name="Conceicao E.C."/>
            <person name="Machado E."/>
            <person name="Barreto L.B.P.F."/>
            <person name="Sharma A."/>
            <person name="Silva N.M."/>
            <person name="Marques L.E."/>
            <person name="Juliana M.A."/>
            <person name="Lourenco M.C.S."/>
            <person name="Digiampietri L.A."/>
            <person name="Suffys P.N."/>
            <person name="Viana-Niero C."/>
        </authorList>
    </citation>
    <scope>NUCLEOTIDE SEQUENCE [LARGE SCALE GENOMIC DNA]</scope>
    <source>
        <strain evidence="4 5">MYC098</strain>
    </source>
</reference>
<dbReference type="SUPFAM" id="SSF140459">
    <property type="entry name" value="PE/PPE dimer-like"/>
    <property type="match status" value="1"/>
</dbReference>
<sequence>MDFGALPPEVNSGRMYSGAGPGPLLSAASAWGELAAELHSAAAGYGAAISDLSADWHGPSAEVMSVAAAPYVEWMSGIAAQAEQAGAQAAAAAAAYESAFAATVPPPLIAANRSLLMTLIATNVLGLNTPAIAATEAHYAEMWAQDAAAMYSYAGASAAATQLTPFAEPPQTANQAGAADQAAATAQATSTSGSSVGQQISQALTTLPNALQSLAANPAAVSSGLPADLATDLANWNTIMSTLTGAYSPLLGWTSMPGGPLLSFGQIWSWPINGMGVAAYLAGPKAISGALTPLSSMAGQGISAAGLAGSKVTGALGRAALIGELSVPTAWATSAPAIQTMSLTLPSGAVVIAGEDALFSEMAMSSLAGRAMGAVGGRTAGATLTHAAGSRVGANVVGSIAGEADPAAATIVVIPALDDE</sequence>